<evidence type="ECO:0000256" key="1">
    <source>
        <dbReference type="SAM" id="SignalP"/>
    </source>
</evidence>
<dbReference type="RefSeq" id="WP_073324074.1">
    <property type="nucleotide sequence ID" value="NZ_FQWD01000005.1"/>
</dbReference>
<evidence type="ECO:0000313" key="2">
    <source>
        <dbReference type="EMBL" id="SHG85500.1"/>
    </source>
</evidence>
<protein>
    <submittedName>
        <fullName evidence="2">PEP-CTERM protein-sorting domain-containing protein</fullName>
    </submittedName>
</protein>
<accession>A0A1M5N7H2</accession>
<dbReference type="NCBIfam" id="TIGR02595">
    <property type="entry name" value="PEP_CTERM"/>
    <property type="match status" value="1"/>
</dbReference>
<feature type="chain" id="PRO_5012364176" evidence="1">
    <location>
        <begin position="22"/>
        <end position="240"/>
    </location>
</feature>
<dbReference type="Proteomes" id="UP000184520">
    <property type="component" value="Unassembled WGS sequence"/>
</dbReference>
<dbReference type="EMBL" id="FQWD01000005">
    <property type="protein sequence ID" value="SHG85500.1"/>
    <property type="molecule type" value="Genomic_DNA"/>
</dbReference>
<evidence type="ECO:0000313" key="3">
    <source>
        <dbReference type="Proteomes" id="UP000184520"/>
    </source>
</evidence>
<keyword evidence="3" id="KW-1185">Reference proteome</keyword>
<feature type="signal peptide" evidence="1">
    <location>
        <begin position="1"/>
        <end position="21"/>
    </location>
</feature>
<sequence>MNNVVKGLGVLLTLASMTANAVLINDNSFAQAGFKDTSTGLVWMDFGINNGQSYNHVSSQLGAGGDYSGWRLPSAEEVYMLWDHVANLDEVEADFESPDYYGAGQLYAWDYNSRVVGGDDSVWDNIFNIMGFNSASGTNYMERSSAIGFFMGHHGLASVKFHDAIDKVGFPAFTHKDEVALRDDGAYSDFFLGLAHENYSTMLVRTATVPEPGAFVAFATAIVALSWRRRQGRFGRKTRL</sequence>
<keyword evidence="1" id="KW-0732">Signal</keyword>
<gene>
    <name evidence="2" type="ORF">SAMN05216361_3107</name>
</gene>
<organism evidence="2 3">
    <name type="scientific">Marisediminitalea aggregata</name>
    <dbReference type="NCBI Taxonomy" id="634436"/>
    <lineage>
        <taxon>Bacteria</taxon>
        <taxon>Pseudomonadati</taxon>
        <taxon>Pseudomonadota</taxon>
        <taxon>Gammaproteobacteria</taxon>
        <taxon>Alteromonadales</taxon>
        <taxon>Alteromonadaceae</taxon>
        <taxon>Marisediminitalea</taxon>
    </lineage>
</organism>
<reference evidence="3" key="1">
    <citation type="submission" date="2016-11" db="EMBL/GenBank/DDBJ databases">
        <authorList>
            <person name="Varghese N."/>
            <person name="Submissions S."/>
        </authorList>
    </citation>
    <scope>NUCLEOTIDE SEQUENCE [LARGE SCALE GENOMIC DNA]</scope>
    <source>
        <strain evidence="3">CGMCC 1.8995</strain>
    </source>
</reference>
<name>A0A1M5N7H2_9ALTE</name>
<proteinExistence type="predicted"/>
<dbReference type="InterPro" id="IPR013424">
    <property type="entry name" value="Ice-binding_C"/>
</dbReference>
<dbReference type="AlphaFoldDB" id="A0A1M5N7H2"/>